<feature type="transmembrane region" description="Helical" evidence="8">
    <location>
        <begin position="156"/>
        <end position="176"/>
    </location>
</feature>
<dbReference type="Proteomes" id="UP001233999">
    <property type="component" value="Unassembled WGS sequence"/>
</dbReference>
<dbReference type="EMBL" id="JASPKZ010000465">
    <property type="protein sequence ID" value="KAJ9599887.1"/>
    <property type="molecule type" value="Genomic_DNA"/>
</dbReference>
<dbReference type="GO" id="GO:0007635">
    <property type="term" value="P:chemosensory behavior"/>
    <property type="evidence" value="ECO:0007669"/>
    <property type="project" value="TreeGrafter"/>
</dbReference>
<dbReference type="PANTHER" id="PTHR21143">
    <property type="entry name" value="INVERTEBRATE GUSTATORY RECEPTOR"/>
    <property type="match status" value="1"/>
</dbReference>
<comment type="caution">
    <text evidence="8">Lacks conserved residue(s) required for the propagation of feature annotation.</text>
</comment>
<feature type="non-terminal residue" evidence="9">
    <location>
        <position position="1"/>
    </location>
</feature>
<dbReference type="GO" id="GO:0007165">
    <property type="term" value="P:signal transduction"/>
    <property type="evidence" value="ECO:0007669"/>
    <property type="project" value="UniProtKB-KW"/>
</dbReference>
<dbReference type="GO" id="GO:0008049">
    <property type="term" value="P:male courtship behavior"/>
    <property type="evidence" value="ECO:0007669"/>
    <property type="project" value="TreeGrafter"/>
</dbReference>
<dbReference type="Pfam" id="PF08395">
    <property type="entry name" value="7tm_7"/>
    <property type="match status" value="1"/>
</dbReference>
<comment type="similarity">
    <text evidence="8">Belongs to the insect chemoreceptor superfamily. Gustatory receptor (GR) family.</text>
</comment>
<keyword evidence="5 8" id="KW-0472">Membrane</keyword>
<feature type="transmembrane region" description="Helical" evidence="8">
    <location>
        <begin position="66"/>
        <end position="86"/>
    </location>
</feature>
<feature type="transmembrane region" description="Helical" evidence="8">
    <location>
        <begin position="120"/>
        <end position="144"/>
    </location>
</feature>
<proteinExistence type="inferred from homology"/>
<dbReference type="InterPro" id="IPR013604">
    <property type="entry name" value="7TM_chemorcpt"/>
</dbReference>
<evidence type="ECO:0000256" key="1">
    <source>
        <dbReference type="ARBA" id="ARBA00004651"/>
    </source>
</evidence>
<dbReference type="GO" id="GO:0050909">
    <property type="term" value="P:sensory perception of taste"/>
    <property type="evidence" value="ECO:0007669"/>
    <property type="project" value="InterPro"/>
</dbReference>
<evidence type="ECO:0000313" key="9">
    <source>
        <dbReference type="EMBL" id="KAJ9599887.1"/>
    </source>
</evidence>
<comment type="subcellular location">
    <subcellularLocation>
        <location evidence="1 8">Cell membrane</location>
        <topology evidence="1 8">Multi-pass membrane protein</topology>
    </subcellularLocation>
</comment>
<evidence type="ECO:0000256" key="6">
    <source>
        <dbReference type="ARBA" id="ARBA00023170"/>
    </source>
</evidence>
<dbReference type="GO" id="GO:0030425">
    <property type="term" value="C:dendrite"/>
    <property type="evidence" value="ECO:0007669"/>
    <property type="project" value="TreeGrafter"/>
</dbReference>
<gene>
    <name evidence="9" type="ORF">L9F63_009834</name>
</gene>
<feature type="transmembrane region" description="Helical" evidence="8">
    <location>
        <begin position="295"/>
        <end position="317"/>
    </location>
</feature>
<feature type="transmembrane region" description="Helical" evidence="8">
    <location>
        <begin position="260"/>
        <end position="283"/>
    </location>
</feature>
<keyword evidence="10" id="KW-1185">Reference proteome</keyword>
<name>A0AAD8AIY4_DIPPU</name>
<evidence type="ECO:0000256" key="2">
    <source>
        <dbReference type="ARBA" id="ARBA00022475"/>
    </source>
</evidence>
<comment type="function">
    <text evidence="8">Gustatory receptor which mediates acceptance or avoidance behavior, depending on its substrates.</text>
</comment>
<evidence type="ECO:0000256" key="3">
    <source>
        <dbReference type="ARBA" id="ARBA00022692"/>
    </source>
</evidence>
<dbReference type="GO" id="GO:0043025">
    <property type="term" value="C:neuronal cell body"/>
    <property type="evidence" value="ECO:0007669"/>
    <property type="project" value="TreeGrafter"/>
</dbReference>
<keyword evidence="2 8" id="KW-1003">Cell membrane</keyword>
<dbReference type="GO" id="GO:0030424">
    <property type="term" value="C:axon"/>
    <property type="evidence" value="ECO:0007669"/>
    <property type="project" value="TreeGrafter"/>
</dbReference>
<reference evidence="9" key="2">
    <citation type="submission" date="2023-05" db="EMBL/GenBank/DDBJ databases">
        <authorList>
            <person name="Fouks B."/>
        </authorList>
    </citation>
    <scope>NUCLEOTIDE SEQUENCE</scope>
    <source>
        <strain evidence="9">Stay&amp;Tobe</strain>
        <tissue evidence="9">Testes</tissue>
    </source>
</reference>
<reference evidence="9" key="1">
    <citation type="journal article" date="2023" name="IScience">
        <title>Live-bearing cockroach genome reveals convergent evolutionary mechanisms linked to viviparity in insects and beyond.</title>
        <authorList>
            <person name="Fouks B."/>
            <person name="Harrison M.C."/>
            <person name="Mikhailova A.A."/>
            <person name="Marchal E."/>
            <person name="English S."/>
            <person name="Carruthers M."/>
            <person name="Jennings E.C."/>
            <person name="Chiamaka E.L."/>
            <person name="Frigard R.A."/>
            <person name="Pippel M."/>
            <person name="Attardo G.M."/>
            <person name="Benoit J.B."/>
            <person name="Bornberg-Bauer E."/>
            <person name="Tobe S.S."/>
        </authorList>
    </citation>
    <scope>NUCLEOTIDE SEQUENCE</scope>
    <source>
        <strain evidence="9">Stay&amp;Tobe</strain>
    </source>
</reference>
<dbReference type="PANTHER" id="PTHR21143:SF133">
    <property type="entry name" value="GUSTATORY AND PHEROMONE RECEPTOR 32A-RELATED"/>
    <property type="match status" value="1"/>
</dbReference>
<dbReference type="AlphaFoldDB" id="A0AAD8AIY4"/>
<evidence type="ECO:0000256" key="4">
    <source>
        <dbReference type="ARBA" id="ARBA00022989"/>
    </source>
</evidence>
<sequence>SEESIYSTVAPIFYVSKLFGLAPLNYVESSETRIEVKFSPAFVTSLIFKLITQFPNNLITTYIPDILLFSSFSINSIISIILAVTINKDKLKHMLVIMNQADKILFNKDSKYYITAKRDLFLRLIVLYLLVSFVILFDCIIWTMLFGMKNLLYFNYYLDMIINWTVVVQFMNYLILLKDRFKQLNGTMINLLKNRRYSESDITLKNLKHTILLSVITKKDSKENKEVYNWTYKDILHYNLTHELLFDATKLIISMFEIQIVISTFISFLSITIWVYFGFNYFFGYEFSLGFDNNLLLMGDLILSATSVIKLLCITLPSHAANCEIAKTDSVLRKLLLIRDMDRSILDEVQRFQEQVIQRQIKITALGFLNLDLSLFFSVMGAVFTYLVILVQ</sequence>
<evidence type="ECO:0000313" key="10">
    <source>
        <dbReference type="Proteomes" id="UP001233999"/>
    </source>
</evidence>
<evidence type="ECO:0000256" key="7">
    <source>
        <dbReference type="ARBA" id="ARBA00023224"/>
    </source>
</evidence>
<protein>
    <recommendedName>
        <fullName evidence="8">Gustatory receptor</fullName>
    </recommendedName>
</protein>
<accession>A0AAD8AIY4</accession>
<keyword evidence="7 8" id="KW-0807">Transducer</keyword>
<keyword evidence="6 8" id="KW-0675">Receptor</keyword>
<comment type="caution">
    <text evidence="9">The sequence shown here is derived from an EMBL/GenBank/DDBJ whole genome shotgun (WGS) entry which is preliminary data.</text>
</comment>
<organism evidence="9 10">
    <name type="scientific">Diploptera punctata</name>
    <name type="common">Pacific beetle cockroach</name>
    <dbReference type="NCBI Taxonomy" id="6984"/>
    <lineage>
        <taxon>Eukaryota</taxon>
        <taxon>Metazoa</taxon>
        <taxon>Ecdysozoa</taxon>
        <taxon>Arthropoda</taxon>
        <taxon>Hexapoda</taxon>
        <taxon>Insecta</taxon>
        <taxon>Pterygota</taxon>
        <taxon>Neoptera</taxon>
        <taxon>Polyneoptera</taxon>
        <taxon>Dictyoptera</taxon>
        <taxon>Blattodea</taxon>
        <taxon>Blaberoidea</taxon>
        <taxon>Blaberidae</taxon>
        <taxon>Diplopterinae</taxon>
        <taxon>Diploptera</taxon>
    </lineage>
</organism>
<evidence type="ECO:0000256" key="5">
    <source>
        <dbReference type="ARBA" id="ARBA00023136"/>
    </source>
</evidence>
<keyword evidence="4 8" id="KW-1133">Transmembrane helix</keyword>
<dbReference type="GO" id="GO:0005886">
    <property type="term" value="C:plasma membrane"/>
    <property type="evidence" value="ECO:0007669"/>
    <property type="project" value="UniProtKB-SubCell"/>
</dbReference>
<evidence type="ECO:0000256" key="8">
    <source>
        <dbReference type="RuleBase" id="RU363108"/>
    </source>
</evidence>
<keyword evidence="3 8" id="KW-0812">Transmembrane</keyword>
<feature type="non-terminal residue" evidence="9">
    <location>
        <position position="392"/>
    </location>
</feature>
<feature type="transmembrane region" description="Helical" evidence="8">
    <location>
        <begin position="368"/>
        <end position="389"/>
    </location>
</feature>